<dbReference type="InterPro" id="IPR050498">
    <property type="entry name" value="Ycf3"/>
</dbReference>
<reference evidence="6 7" key="1">
    <citation type="submission" date="2019-02" db="EMBL/GenBank/DDBJ databases">
        <title>Deep-cultivation of Planctomycetes and their phenomic and genomic characterization uncovers novel biology.</title>
        <authorList>
            <person name="Wiegand S."/>
            <person name="Jogler M."/>
            <person name="Boedeker C."/>
            <person name="Pinto D."/>
            <person name="Vollmers J."/>
            <person name="Rivas-Marin E."/>
            <person name="Kohn T."/>
            <person name="Peeters S.H."/>
            <person name="Heuer A."/>
            <person name="Rast P."/>
            <person name="Oberbeckmann S."/>
            <person name="Bunk B."/>
            <person name="Jeske O."/>
            <person name="Meyerdierks A."/>
            <person name="Storesund J.E."/>
            <person name="Kallscheuer N."/>
            <person name="Luecker S."/>
            <person name="Lage O.M."/>
            <person name="Pohl T."/>
            <person name="Merkel B.J."/>
            <person name="Hornburger P."/>
            <person name="Mueller R.-W."/>
            <person name="Bruemmer F."/>
            <person name="Labrenz M."/>
            <person name="Spormann A.M."/>
            <person name="Op Den Camp H."/>
            <person name="Overmann J."/>
            <person name="Amann R."/>
            <person name="Jetten M.S.M."/>
            <person name="Mascher T."/>
            <person name="Medema M.H."/>
            <person name="Devos D.P."/>
            <person name="Kaster A.-K."/>
            <person name="Ovreas L."/>
            <person name="Rohde M."/>
            <person name="Galperin M.Y."/>
            <person name="Jogler C."/>
        </authorList>
    </citation>
    <scope>NUCLEOTIDE SEQUENCE [LARGE SCALE GENOMIC DNA]</scope>
    <source>
        <strain evidence="6 7">Pan54</strain>
    </source>
</reference>
<name>A0A5C5XKK7_9PLAN</name>
<dbReference type="Proteomes" id="UP000316095">
    <property type="component" value="Unassembled WGS sequence"/>
</dbReference>
<feature type="compositionally biased region" description="Basic and acidic residues" evidence="4">
    <location>
        <begin position="1006"/>
        <end position="1024"/>
    </location>
</feature>
<dbReference type="EMBL" id="SJPG01000001">
    <property type="protein sequence ID" value="TWT62272.1"/>
    <property type="molecule type" value="Genomic_DNA"/>
</dbReference>
<feature type="repeat" description="TPR" evidence="3">
    <location>
        <begin position="823"/>
        <end position="856"/>
    </location>
</feature>
<gene>
    <name evidence="6" type="ORF">Pan54_30130</name>
</gene>
<evidence type="ECO:0000256" key="2">
    <source>
        <dbReference type="ARBA" id="ARBA00022803"/>
    </source>
</evidence>
<keyword evidence="2 3" id="KW-0802">TPR repeat</keyword>
<dbReference type="PANTHER" id="PTHR44858:SF1">
    <property type="entry name" value="UDP-N-ACETYLGLUCOSAMINE--PEPTIDE N-ACETYLGLUCOSAMINYLTRANSFERASE SPINDLY-RELATED"/>
    <property type="match status" value="1"/>
</dbReference>
<dbReference type="Gene3D" id="1.25.40.10">
    <property type="entry name" value="Tetratricopeptide repeat domain"/>
    <property type="match status" value="2"/>
</dbReference>
<dbReference type="SMART" id="SM00567">
    <property type="entry name" value="EZ_HEAT"/>
    <property type="match status" value="2"/>
</dbReference>
<feature type="transmembrane region" description="Helical" evidence="5">
    <location>
        <begin position="12"/>
        <end position="34"/>
    </location>
</feature>
<feature type="region of interest" description="Disordered" evidence="4">
    <location>
        <begin position="1004"/>
        <end position="1024"/>
    </location>
</feature>
<dbReference type="InterPro" id="IPR004155">
    <property type="entry name" value="PBS_lyase_HEAT"/>
</dbReference>
<dbReference type="OrthoDB" id="207300at2"/>
<keyword evidence="7" id="KW-1185">Reference proteome</keyword>
<evidence type="ECO:0000256" key="4">
    <source>
        <dbReference type="SAM" id="MobiDB-lite"/>
    </source>
</evidence>
<dbReference type="Pfam" id="PF13646">
    <property type="entry name" value="HEAT_2"/>
    <property type="match status" value="1"/>
</dbReference>
<dbReference type="SMART" id="SM00028">
    <property type="entry name" value="TPR"/>
    <property type="match status" value="4"/>
</dbReference>
<keyword evidence="5" id="KW-1133">Transmembrane helix</keyword>
<keyword evidence="5" id="KW-0472">Membrane</keyword>
<dbReference type="Gene3D" id="1.25.10.10">
    <property type="entry name" value="Leucine-rich Repeat Variant"/>
    <property type="match status" value="2"/>
</dbReference>
<organism evidence="6 7">
    <name type="scientific">Rubinisphaera italica</name>
    <dbReference type="NCBI Taxonomy" id="2527969"/>
    <lineage>
        <taxon>Bacteria</taxon>
        <taxon>Pseudomonadati</taxon>
        <taxon>Planctomycetota</taxon>
        <taxon>Planctomycetia</taxon>
        <taxon>Planctomycetales</taxon>
        <taxon>Planctomycetaceae</taxon>
        <taxon>Rubinisphaera</taxon>
    </lineage>
</organism>
<evidence type="ECO:0000256" key="3">
    <source>
        <dbReference type="PROSITE-ProRule" id="PRU00339"/>
    </source>
</evidence>
<dbReference type="SUPFAM" id="SSF48371">
    <property type="entry name" value="ARM repeat"/>
    <property type="match status" value="1"/>
</dbReference>
<dbReference type="RefSeq" id="WP_146504151.1">
    <property type="nucleotide sequence ID" value="NZ_SJPG01000001.1"/>
</dbReference>
<keyword evidence="1" id="KW-0677">Repeat</keyword>
<comment type="caution">
    <text evidence="6">The sequence shown here is derived from an EMBL/GenBank/DDBJ whole genome shotgun (WGS) entry which is preliminary data.</text>
</comment>
<protein>
    <submittedName>
        <fullName evidence="6">Bacteriophage N4 receptor, outer membrane subunit</fullName>
    </submittedName>
</protein>
<accession>A0A5C5XKK7</accession>
<dbReference type="SUPFAM" id="SSF48452">
    <property type="entry name" value="TPR-like"/>
    <property type="match status" value="1"/>
</dbReference>
<dbReference type="InterPro" id="IPR019734">
    <property type="entry name" value="TPR_rpt"/>
</dbReference>
<dbReference type="Pfam" id="PF13181">
    <property type="entry name" value="TPR_8"/>
    <property type="match status" value="1"/>
</dbReference>
<dbReference type="InterPro" id="IPR011989">
    <property type="entry name" value="ARM-like"/>
</dbReference>
<evidence type="ECO:0000313" key="6">
    <source>
        <dbReference type="EMBL" id="TWT62272.1"/>
    </source>
</evidence>
<dbReference type="AlphaFoldDB" id="A0A5C5XKK7"/>
<evidence type="ECO:0000313" key="7">
    <source>
        <dbReference type="Proteomes" id="UP000316095"/>
    </source>
</evidence>
<sequence>MKLRLRQWVRTLSGFYFGCLIAATHSVVVLYNVLYPKFRHWRTTSALSICLLLVSSQTLQADQQLEEEFPPIEGTDQAEVLEKYRTKIEQITTELSALQLKTPTSLSLKANDYACYFDAPYFAQYRNGNQQYRFLIGRLVILNESKQELSFNPRTVKLTVDGQEYEYRPVEDYTGHATFRRQNRHYNLTELNVPELLTIPAGKIASCWIVFNELDPGSDTPQLDLAWKMGDRPVSVNLTLAARAQIEWRQEQIGPHGIIAVGTIHGEVNPLNLSTIINQMIDLATKKVARVIIHFDEEAPEPDPHLQQWFELASRMAGQNSTQQNTWEFPPIPSLIQELHLSNFPGNSNYYSGNIAANKHKTLNEAYIAASHSIYQTIPQKDLIEEIRSGHRLSQCAALIYGSVRLPRTFYPEIAEIITHSDDLDLQKAALTALAEFPQSESLELLRKYALDPNEERAQAALISLGSSRFPQHHQTLLKMLQNEESIQKQIVKTMANFPRPLWSETLERFAREGDDEIRQEALRALDSLGHPDLRSILTEILADEDDPLKTTALEILSGQDDEQSRQLVINYALNQIEHSYPEPQSLTTITRFRAQRAIPILLPYLKQEHPHRNQVVQTLTAIGDNRIIDPLLELYPDLNAAEQQTVLRAVAIIDEGRFMKFAPEALKSNEQQNVSVLISLLQGSASEDAVTALIAMIEELPDESSSKTSLIRSLGGFSNRQSREFLTNLRDKSSEQISRSAAAALETSYSRSPLSHIYQQALSTLRSGKADLAVKQLTLVLDSDPIYPQALQARAQAYQNLGDFDAALTDYLNVLKIDQKWPSAQGSTGQLLTSLTRFEEARTYLDKAIEQEPEKASWYSSRGHVYSMLEQFPEAEADYRKALKIDPDLMTALTGVALSLAINGKIDEAIEQLKQGREKHGDDSIFAYNAACTYARAMEYVIQHPEQYVPDEHKARIDRLRDFAFEELDRSVEQGYQDSKWTQNDPDLKSLQDDPRFAKILKTMNDPKPEDAKTLGLDLDVKP</sequence>
<dbReference type="InterPro" id="IPR016024">
    <property type="entry name" value="ARM-type_fold"/>
</dbReference>
<keyword evidence="6" id="KW-0675">Receptor</keyword>
<evidence type="ECO:0000256" key="1">
    <source>
        <dbReference type="ARBA" id="ARBA00022737"/>
    </source>
</evidence>
<feature type="repeat" description="TPR" evidence="3">
    <location>
        <begin position="789"/>
        <end position="822"/>
    </location>
</feature>
<proteinExistence type="predicted"/>
<dbReference type="Pfam" id="PF13432">
    <property type="entry name" value="TPR_16"/>
    <property type="match status" value="1"/>
</dbReference>
<dbReference type="Pfam" id="PF00515">
    <property type="entry name" value="TPR_1"/>
    <property type="match status" value="1"/>
</dbReference>
<dbReference type="PANTHER" id="PTHR44858">
    <property type="entry name" value="TETRATRICOPEPTIDE REPEAT PROTEIN 6"/>
    <property type="match status" value="1"/>
</dbReference>
<dbReference type="PROSITE" id="PS50005">
    <property type="entry name" value="TPR"/>
    <property type="match status" value="3"/>
</dbReference>
<evidence type="ECO:0000256" key="5">
    <source>
        <dbReference type="SAM" id="Phobius"/>
    </source>
</evidence>
<dbReference type="InterPro" id="IPR011990">
    <property type="entry name" value="TPR-like_helical_dom_sf"/>
</dbReference>
<feature type="repeat" description="TPR" evidence="3">
    <location>
        <begin position="857"/>
        <end position="890"/>
    </location>
</feature>
<keyword evidence="5" id="KW-0812">Transmembrane</keyword>